<gene>
    <name evidence="1" type="ORF">EZS27_031805</name>
</gene>
<accession>A0A5J4QB36</accession>
<evidence type="ECO:0000313" key="1">
    <source>
        <dbReference type="EMBL" id="KAA6318144.1"/>
    </source>
</evidence>
<dbReference type="GO" id="GO:0016787">
    <property type="term" value="F:hydrolase activity"/>
    <property type="evidence" value="ECO:0007669"/>
    <property type="project" value="UniProtKB-KW"/>
</dbReference>
<organism evidence="1">
    <name type="scientific">termite gut metagenome</name>
    <dbReference type="NCBI Taxonomy" id="433724"/>
    <lineage>
        <taxon>unclassified sequences</taxon>
        <taxon>metagenomes</taxon>
        <taxon>organismal metagenomes</taxon>
    </lineage>
</organism>
<dbReference type="EMBL" id="SNRY01004289">
    <property type="protein sequence ID" value="KAA6318144.1"/>
    <property type="molecule type" value="Genomic_DNA"/>
</dbReference>
<dbReference type="EC" id="3.6.4.-" evidence="1"/>
<reference evidence="1" key="1">
    <citation type="submission" date="2019-03" db="EMBL/GenBank/DDBJ databases">
        <title>Single cell metagenomics reveals metabolic interactions within the superorganism composed of flagellate Streblomastix strix and complex community of Bacteroidetes bacteria on its surface.</title>
        <authorList>
            <person name="Treitli S.C."/>
            <person name="Kolisko M."/>
            <person name="Husnik F."/>
            <person name="Keeling P."/>
            <person name="Hampl V."/>
        </authorList>
    </citation>
    <scope>NUCLEOTIDE SEQUENCE</scope>
    <source>
        <strain evidence="1">STM</strain>
    </source>
</reference>
<dbReference type="AlphaFoldDB" id="A0A5J4QB36"/>
<comment type="caution">
    <text evidence="1">The sequence shown here is derived from an EMBL/GenBank/DDBJ whole genome shotgun (WGS) entry which is preliminary data.</text>
</comment>
<keyword evidence="1" id="KW-0378">Hydrolase</keyword>
<protein>
    <submittedName>
        <fullName evidence="1">RNA polymerase-associated protein RapA</fullName>
        <ecNumber evidence="1">3.6.4.-</ecNumber>
    </submittedName>
</protein>
<name>A0A5J4QB36_9ZZZZ</name>
<sequence length="150" mass="17763">MLFKQIAFYNNLTDVQKYIVHLAAIVSNEISSYHLCRYLPADKKPLEKLLKKTLEACTNEDILFATHSRQLGFNLEFIVWVFPSIPIHDMQTEWKRISAEYVPFYAPKIIFLRNYLYALLFDSKQLPEQELTVRPYIDDFLPILTPLFTR</sequence>
<proteinExistence type="predicted"/>
<feature type="non-terminal residue" evidence="1">
    <location>
        <position position="150"/>
    </location>
</feature>